<dbReference type="RefSeq" id="WP_018384513.1">
    <property type="nucleotide sequence ID" value="NZ_LLZU01000015.1"/>
</dbReference>
<dbReference type="Gene3D" id="3.30.530.20">
    <property type="match status" value="1"/>
</dbReference>
<comment type="caution">
    <text evidence="3">The sequence shown here is derived from an EMBL/GenBank/DDBJ whole genome shotgun (WGS) entry which is preliminary data.</text>
</comment>
<dbReference type="OrthoDB" id="5185819at2"/>
<gene>
    <name evidence="3" type="ORF">AQ490_21730</name>
</gene>
<dbReference type="InterPro" id="IPR023393">
    <property type="entry name" value="START-like_dom_sf"/>
</dbReference>
<feature type="domain" description="Activator of Hsp90 ATPase homologue 1/2-like C-terminal" evidence="2">
    <location>
        <begin position="14"/>
        <end position="133"/>
    </location>
</feature>
<evidence type="ECO:0000313" key="4">
    <source>
        <dbReference type="Proteomes" id="UP000050867"/>
    </source>
</evidence>
<accession>A0A0T6LSL3</accession>
<evidence type="ECO:0000259" key="2">
    <source>
        <dbReference type="Pfam" id="PF08327"/>
    </source>
</evidence>
<protein>
    <submittedName>
        <fullName evidence="3">Activator of HSP90 ATPase</fullName>
    </submittedName>
</protein>
<organism evidence="3 4">
    <name type="scientific">Wenjunlia vitaminophila</name>
    <name type="common">Streptomyces vitaminophilus</name>
    <dbReference type="NCBI Taxonomy" id="76728"/>
    <lineage>
        <taxon>Bacteria</taxon>
        <taxon>Bacillati</taxon>
        <taxon>Actinomycetota</taxon>
        <taxon>Actinomycetes</taxon>
        <taxon>Kitasatosporales</taxon>
        <taxon>Streptomycetaceae</taxon>
        <taxon>Wenjunlia</taxon>
    </lineage>
</organism>
<evidence type="ECO:0000256" key="1">
    <source>
        <dbReference type="ARBA" id="ARBA00006817"/>
    </source>
</evidence>
<dbReference type="Pfam" id="PF08327">
    <property type="entry name" value="AHSA1"/>
    <property type="match status" value="1"/>
</dbReference>
<proteinExistence type="inferred from homology"/>
<dbReference type="EMBL" id="LLZU01000015">
    <property type="protein sequence ID" value="KRV49118.1"/>
    <property type="molecule type" value="Genomic_DNA"/>
</dbReference>
<dbReference type="SUPFAM" id="SSF55961">
    <property type="entry name" value="Bet v1-like"/>
    <property type="match status" value="1"/>
</dbReference>
<comment type="similarity">
    <text evidence="1">Belongs to the AHA1 family.</text>
</comment>
<dbReference type="CDD" id="cd07814">
    <property type="entry name" value="SRPBCC_CalC_Aha1-like"/>
    <property type="match status" value="1"/>
</dbReference>
<evidence type="ECO:0000313" key="3">
    <source>
        <dbReference type="EMBL" id="KRV49118.1"/>
    </source>
</evidence>
<dbReference type="STRING" id="76728.AQ490_21730"/>
<dbReference type="InterPro" id="IPR013538">
    <property type="entry name" value="ASHA1/2-like_C"/>
</dbReference>
<sequence>MSSATDINITRVLDAPVATVWRVWTEPEYFARWFGASPESVSLEVRDGGAWSATLETPAGEFRIGGVYQEVVEHKRLVWTVDLPQGATVMTASFTDLGEKTEVHLHQPASSEEQRQQAEQGSLQLLDSFATVLATV</sequence>
<dbReference type="eggNOG" id="COG3832">
    <property type="taxonomic scope" value="Bacteria"/>
</dbReference>
<keyword evidence="4" id="KW-1185">Reference proteome</keyword>
<dbReference type="Proteomes" id="UP000050867">
    <property type="component" value="Unassembled WGS sequence"/>
</dbReference>
<dbReference type="AlphaFoldDB" id="A0A0T6LSL3"/>
<name>A0A0T6LSL3_WENVI</name>
<reference evidence="3 4" key="1">
    <citation type="submission" date="2015-10" db="EMBL/GenBank/DDBJ databases">
        <title>Draft genome sequence of pyrrolomycin-producing Streptomyces vitaminophilus.</title>
        <authorList>
            <person name="Graham D.E."/>
            <person name="Mahan K.M."/>
            <person name="Klingeman D.M."/>
            <person name="Hettich R.L."/>
            <person name="Parry R.J."/>
        </authorList>
    </citation>
    <scope>NUCLEOTIDE SEQUENCE [LARGE SCALE GENOMIC DNA]</scope>
    <source>
        <strain evidence="3 4">ATCC 31673</strain>
    </source>
</reference>